<keyword evidence="1" id="KW-0812">Transmembrane</keyword>
<keyword evidence="1" id="KW-1133">Transmembrane helix</keyword>
<proteinExistence type="predicted"/>
<evidence type="ECO:0008006" key="4">
    <source>
        <dbReference type="Google" id="ProtNLM"/>
    </source>
</evidence>
<dbReference type="Proteomes" id="UP000578449">
    <property type="component" value="Unassembled WGS sequence"/>
</dbReference>
<gene>
    <name evidence="2" type="ORF">HNP84_004088</name>
</gene>
<comment type="caution">
    <text evidence="2">The sequence shown here is derived from an EMBL/GenBank/DDBJ whole genome shotgun (WGS) entry which is preliminary data.</text>
</comment>
<accession>A0A840P6Z4</accession>
<evidence type="ECO:0000313" key="2">
    <source>
        <dbReference type="EMBL" id="MBB5134356.1"/>
    </source>
</evidence>
<feature type="transmembrane region" description="Helical" evidence="1">
    <location>
        <begin position="76"/>
        <end position="95"/>
    </location>
</feature>
<dbReference type="RefSeq" id="WP_221336491.1">
    <property type="nucleotide sequence ID" value="NZ_BAABIX010000007.1"/>
</dbReference>
<feature type="transmembrane region" description="Helical" evidence="1">
    <location>
        <begin position="101"/>
        <end position="119"/>
    </location>
</feature>
<protein>
    <recommendedName>
        <fullName evidence="4">Integral membrane protein</fullName>
    </recommendedName>
</protein>
<dbReference type="AlphaFoldDB" id="A0A840P6Z4"/>
<evidence type="ECO:0000256" key="1">
    <source>
        <dbReference type="SAM" id="Phobius"/>
    </source>
</evidence>
<reference evidence="2 3" key="1">
    <citation type="submission" date="2020-08" db="EMBL/GenBank/DDBJ databases">
        <title>Genomic Encyclopedia of Type Strains, Phase IV (KMG-IV): sequencing the most valuable type-strain genomes for metagenomic binning, comparative biology and taxonomic classification.</title>
        <authorList>
            <person name="Goeker M."/>
        </authorList>
    </citation>
    <scope>NUCLEOTIDE SEQUENCE [LARGE SCALE GENOMIC DNA]</scope>
    <source>
        <strain evidence="2 3">DSM 45615</strain>
    </source>
</reference>
<evidence type="ECO:0000313" key="3">
    <source>
        <dbReference type="Proteomes" id="UP000578449"/>
    </source>
</evidence>
<dbReference type="EMBL" id="JACHGN010000008">
    <property type="protein sequence ID" value="MBB5134356.1"/>
    <property type="molecule type" value="Genomic_DNA"/>
</dbReference>
<name>A0A840P6Z4_9ACTN</name>
<keyword evidence="3" id="KW-1185">Reference proteome</keyword>
<sequence length="123" mass="13346">MPDQFPPRDDMRATIEARRDLGPEYEAALIESFLDKVEASIAMRVRAEVDSRLGPHPYAPMPPPHHLPQPRANHDALWVAIASMALGIPLTGIAAGTAGTSGLFLAWFGIVLINVAAALSRRR</sequence>
<organism evidence="2 3">
    <name type="scientific">Thermocatellispora tengchongensis</name>
    <dbReference type="NCBI Taxonomy" id="1073253"/>
    <lineage>
        <taxon>Bacteria</taxon>
        <taxon>Bacillati</taxon>
        <taxon>Actinomycetota</taxon>
        <taxon>Actinomycetes</taxon>
        <taxon>Streptosporangiales</taxon>
        <taxon>Streptosporangiaceae</taxon>
        <taxon>Thermocatellispora</taxon>
    </lineage>
</organism>
<keyword evidence="1" id="KW-0472">Membrane</keyword>